<protein>
    <submittedName>
        <fullName evidence="1">Uncharacterized protein</fullName>
    </submittedName>
</protein>
<organism evidence="1 2">
    <name type="scientific">Pantoea phage vB_PagM_LIET2</name>
    <dbReference type="NCBI Taxonomy" id="2508071"/>
    <lineage>
        <taxon>Viruses</taxon>
        <taxon>Duplodnaviria</taxon>
        <taxon>Heunggongvirae</taxon>
        <taxon>Uroviricota</taxon>
        <taxon>Caudoviricetes</taxon>
        <taxon>Lietduovirus</taxon>
        <taxon>Lietduovirus LIET2</taxon>
    </lineage>
</organism>
<name>A0A411AW16_9CAUD</name>
<evidence type="ECO:0000313" key="2">
    <source>
        <dbReference type="Proteomes" id="UP000289486"/>
    </source>
</evidence>
<gene>
    <name evidence="1" type="ORF">LIET2_gp013</name>
</gene>
<dbReference type="Proteomes" id="UP000289486">
    <property type="component" value="Segment"/>
</dbReference>
<keyword evidence="2" id="KW-1185">Reference proteome</keyword>
<proteinExistence type="predicted"/>
<dbReference type="EMBL" id="MK388689">
    <property type="protein sequence ID" value="QAX92265.1"/>
    <property type="molecule type" value="Genomic_DNA"/>
</dbReference>
<accession>A0A411AW16</accession>
<sequence>MSYTYQHESFTECVLVGGPFDGRRETIDDRVDQLRLWVVADSLSHQFEDMSMPVTHDMRTVTYYRKQLTAEGLRKPLSIFVTDREASTGWLIQRILLAYPEPKGND</sequence>
<evidence type="ECO:0000313" key="1">
    <source>
        <dbReference type="EMBL" id="QAX92265.1"/>
    </source>
</evidence>
<reference evidence="1 2" key="1">
    <citation type="submission" date="2019-01" db="EMBL/GenBank/DDBJ databases">
        <title>Complete genome sequence of Pantoea phage vB_PagM_LIET2.</title>
        <authorList>
            <person name="Truncaite L."/>
            <person name="Simoliuniene M."/>
            <person name="Kazlauskas D."/>
            <person name="Meskys R."/>
            <person name="Simoliunas E."/>
        </authorList>
    </citation>
    <scope>NUCLEOTIDE SEQUENCE [LARGE SCALE GENOMIC DNA]</scope>
</reference>